<dbReference type="Proteomes" id="UP001152320">
    <property type="component" value="Chromosome 8"/>
</dbReference>
<name>A0A9Q1C3M0_HOLLE</name>
<dbReference type="AlphaFoldDB" id="A0A9Q1C3M0"/>
<dbReference type="SUPFAM" id="SSF57756">
    <property type="entry name" value="Retrovirus zinc finger-like domains"/>
    <property type="match status" value="1"/>
</dbReference>
<gene>
    <name evidence="4" type="ORF">HOLleu_18395</name>
</gene>
<reference evidence="4" key="1">
    <citation type="submission" date="2021-10" db="EMBL/GenBank/DDBJ databases">
        <title>Tropical sea cucumber genome reveals ecological adaptation and Cuvierian tubules defense mechanism.</title>
        <authorList>
            <person name="Chen T."/>
        </authorList>
    </citation>
    <scope>NUCLEOTIDE SEQUENCE</scope>
    <source>
        <strain evidence="4">Nanhai2018</strain>
        <tissue evidence="4">Muscle</tissue>
    </source>
</reference>
<comment type="caution">
    <text evidence="4">The sequence shown here is derived from an EMBL/GenBank/DDBJ whole genome shotgun (WGS) entry which is preliminary data.</text>
</comment>
<dbReference type="InterPro" id="IPR001878">
    <property type="entry name" value="Znf_CCHC"/>
</dbReference>
<dbReference type="SMART" id="SM00343">
    <property type="entry name" value="ZnF_C2HC"/>
    <property type="match status" value="1"/>
</dbReference>
<evidence type="ECO:0000256" key="2">
    <source>
        <dbReference type="SAM" id="MobiDB-lite"/>
    </source>
</evidence>
<dbReference type="GO" id="GO:0008270">
    <property type="term" value="F:zinc ion binding"/>
    <property type="evidence" value="ECO:0007669"/>
    <property type="project" value="UniProtKB-KW"/>
</dbReference>
<dbReference type="InterPro" id="IPR036875">
    <property type="entry name" value="Znf_CCHC_sf"/>
</dbReference>
<accession>A0A9Q1C3M0</accession>
<dbReference type="GO" id="GO:0003676">
    <property type="term" value="F:nucleic acid binding"/>
    <property type="evidence" value="ECO:0007669"/>
    <property type="project" value="InterPro"/>
</dbReference>
<dbReference type="Gene3D" id="4.10.60.10">
    <property type="entry name" value="Zinc finger, CCHC-type"/>
    <property type="match status" value="1"/>
</dbReference>
<protein>
    <recommendedName>
        <fullName evidence="3">CCHC-type domain-containing protein</fullName>
    </recommendedName>
</protein>
<evidence type="ECO:0000256" key="1">
    <source>
        <dbReference type="PROSITE-ProRule" id="PRU00047"/>
    </source>
</evidence>
<keyword evidence="1" id="KW-0862">Zinc</keyword>
<evidence type="ECO:0000259" key="3">
    <source>
        <dbReference type="PROSITE" id="PS50158"/>
    </source>
</evidence>
<sequence>MEFYGAEECNNFKDLKSELQLWLRNEMDQAVTKLKGTGSKEATEDQSHKGNQKSISKEKVTCWNCGEKGHYSNECTQRRIQMYFPLENPPRRARMR</sequence>
<dbReference type="OrthoDB" id="6282181at2759"/>
<keyword evidence="5" id="KW-1185">Reference proteome</keyword>
<feature type="region of interest" description="Disordered" evidence="2">
    <location>
        <begin position="34"/>
        <end position="55"/>
    </location>
</feature>
<dbReference type="Pfam" id="PF00098">
    <property type="entry name" value="zf-CCHC"/>
    <property type="match status" value="1"/>
</dbReference>
<evidence type="ECO:0000313" key="5">
    <source>
        <dbReference type="Proteomes" id="UP001152320"/>
    </source>
</evidence>
<feature type="domain" description="CCHC-type" evidence="3">
    <location>
        <begin position="62"/>
        <end position="77"/>
    </location>
</feature>
<evidence type="ECO:0000313" key="4">
    <source>
        <dbReference type="EMBL" id="KAJ8037554.1"/>
    </source>
</evidence>
<keyword evidence="1" id="KW-0479">Metal-binding</keyword>
<organism evidence="4 5">
    <name type="scientific">Holothuria leucospilota</name>
    <name type="common">Black long sea cucumber</name>
    <name type="synonym">Mertensiothuria leucospilota</name>
    <dbReference type="NCBI Taxonomy" id="206669"/>
    <lineage>
        <taxon>Eukaryota</taxon>
        <taxon>Metazoa</taxon>
        <taxon>Echinodermata</taxon>
        <taxon>Eleutherozoa</taxon>
        <taxon>Echinozoa</taxon>
        <taxon>Holothuroidea</taxon>
        <taxon>Aspidochirotacea</taxon>
        <taxon>Aspidochirotida</taxon>
        <taxon>Holothuriidae</taxon>
        <taxon>Holothuria</taxon>
    </lineage>
</organism>
<dbReference type="PROSITE" id="PS50158">
    <property type="entry name" value="ZF_CCHC"/>
    <property type="match status" value="1"/>
</dbReference>
<proteinExistence type="predicted"/>
<dbReference type="EMBL" id="JAIZAY010000008">
    <property type="protein sequence ID" value="KAJ8037554.1"/>
    <property type="molecule type" value="Genomic_DNA"/>
</dbReference>
<keyword evidence="1" id="KW-0863">Zinc-finger</keyword>